<feature type="transmembrane region" description="Helical" evidence="2">
    <location>
        <begin position="1081"/>
        <end position="1103"/>
    </location>
</feature>
<reference evidence="3" key="1">
    <citation type="submission" date="2016-10" db="EMBL/GenBank/DDBJ databases">
        <authorList>
            <person name="Benchimol M."/>
            <person name="Almeida L.G."/>
            <person name="Vasconcelos A.T."/>
            <person name="Perreira-Neves A."/>
            <person name="Rosa I.A."/>
            <person name="Tasca T."/>
            <person name="Bogo M.R."/>
            <person name="de Souza W."/>
        </authorList>
    </citation>
    <scope>NUCLEOTIDE SEQUENCE [LARGE SCALE GENOMIC DNA]</scope>
    <source>
        <strain evidence="3">K</strain>
    </source>
</reference>
<feature type="region of interest" description="Disordered" evidence="1">
    <location>
        <begin position="749"/>
        <end position="771"/>
    </location>
</feature>
<gene>
    <name evidence="3" type="ORF">TRFO_04183</name>
</gene>
<keyword evidence="4" id="KW-1185">Reference proteome</keyword>
<dbReference type="RefSeq" id="XP_068363812.1">
    <property type="nucleotide sequence ID" value="XM_068491747.1"/>
</dbReference>
<keyword evidence="2" id="KW-0812">Transmembrane</keyword>
<sequence length="1127" mass="128301">MVMILIEISIKFYFIIILVLNMFVFWLLWIQILSQEETFYEEDVYTKEYRTTEKELTIRCLHKTTLVILNKDGFTAAAYNNDDSPIGDLSEENRVVYFGLNGGYLTVKSNSNDDSYEIMVNAFKMKFLTDCPSLFLSTSPFEKWNVINIDNKRTYSYVNITTVGGDYDTYQHCFWQMPHDYSYTHTFYVQAEPNSHLYSGNKDSVVGNGQQNVNGVSYIWKYLSRNKKIEYSGKVPNFFTVYPSVSVELSEDFMKKYETEYRLSFIPGNISRIVKKGEDKVLDEQNTASIHGLYGFHELDFGISNYWSIACRFPTSGSVSNYYFVINNDVENSIRIENDFANDSYAFHFSTQASSLLTNNNYLSMTLSPEAKSSKVKIGLFYFPGTRIIAKSEPGEYILSQKDFTGSTSFIYVSPKIRNITIETTDENAKSYVQGYYFNTDRTIEFNSPTTTDKLNTINFLGYTTSQDIKIIIEDYDNENQQNLIKSDNLRENIDIEYIQGNDKVAYVSQTYGVHVVQAQSLDEESLSYCDSFSYSKVYSITYYEPDDGIIAEMHAGDDIIGTFSRENPVFYTGEAKLDFYIVFVKNKRSLVVSHTRFYSNGIGSKTDVAGIISTQPSTFFTGIYNNYEIDMKNYSLVGDQRVNALIILNQPYRVYYKSLGSKVNGKETNGKPVIEKYSEPQFFYSGYINLQYSGYFEFRIKVDNETEYNMIPFKAVISSKDVDKYKFLKNEESEAYFNHDDIYIFDPPTQSATETPSLSPTKSPFISSDDSFPENSMTIQDYSSIENEFEGDNSVTHPNLKTPTQKPTIPTQTSTTPSQTEAINIPSTPDQNGEMNIDGMGDFSLDISTLGTIVIHCGKFTTYLFHDLRNFVVEVRNEGKIVAKIDGSFDVPIIDFGNIEGDLIITQISSSKTLLEDNVLRFSTIKNDQKCQKTYIITDPTQVVSFNTQDKPTYLLDKDQTYCLWMTMENKANFTYFNERKSNGDLKIFSPSGDDQWKEIPVTGEQETANGKLYSGWIDKYNSLFFMMSTGSDRYSLQVSTVAEKGHVTLNHEFERDENAINVGGAPVEAKPDSPNNLPIILGVVFGVVALVIIIVVIIVVVKRKRQEKSSASSNNSSDTSVSEVI</sequence>
<evidence type="ECO:0000313" key="4">
    <source>
        <dbReference type="Proteomes" id="UP000179807"/>
    </source>
</evidence>
<dbReference type="AlphaFoldDB" id="A0A1J4KLK2"/>
<evidence type="ECO:0000256" key="1">
    <source>
        <dbReference type="SAM" id="MobiDB-lite"/>
    </source>
</evidence>
<evidence type="ECO:0000256" key="2">
    <source>
        <dbReference type="SAM" id="Phobius"/>
    </source>
</evidence>
<name>A0A1J4KLK2_9EUKA</name>
<keyword evidence="2" id="KW-1133">Transmembrane helix</keyword>
<evidence type="ECO:0000313" key="3">
    <source>
        <dbReference type="EMBL" id="OHT10676.1"/>
    </source>
</evidence>
<keyword evidence="2" id="KW-0472">Membrane</keyword>
<protein>
    <submittedName>
        <fullName evidence="3">Uncharacterized protein</fullName>
    </submittedName>
</protein>
<dbReference type="GeneID" id="94826451"/>
<dbReference type="VEuPathDB" id="TrichDB:TRFO_04183"/>
<comment type="caution">
    <text evidence="3">The sequence shown here is derived from an EMBL/GenBank/DDBJ whole genome shotgun (WGS) entry which is preliminary data.</text>
</comment>
<dbReference type="Proteomes" id="UP000179807">
    <property type="component" value="Unassembled WGS sequence"/>
</dbReference>
<feature type="transmembrane region" description="Helical" evidence="2">
    <location>
        <begin position="12"/>
        <end position="32"/>
    </location>
</feature>
<dbReference type="EMBL" id="MLAK01000605">
    <property type="protein sequence ID" value="OHT10676.1"/>
    <property type="molecule type" value="Genomic_DNA"/>
</dbReference>
<feature type="region of interest" description="Disordered" evidence="1">
    <location>
        <begin position="797"/>
        <end position="824"/>
    </location>
</feature>
<accession>A0A1J4KLK2</accession>
<feature type="compositionally biased region" description="Low complexity" evidence="1">
    <location>
        <begin position="802"/>
        <end position="821"/>
    </location>
</feature>
<proteinExistence type="predicted"/>
<organism evidence="3 4">
    <name type="scientific">Tritrichomonas foetus</name>
    <dbReference type="NCBI Taxonomy" id="1144522"/>
    <lineage>
        <taxon>Eukaryota</taxon>
        <taxon>Metamonada</taxon>
        <taxon>Parabasalia</taxon>
        <taxon>Tritrichomonadida</taxon>
        <taxon>Tritrichomonadidae</taxon>
        <taxon>Tritrichomonas</taxon>
    </lineage>
</organism>